<dbReference type="PANTHER" id="PTHR40074">
    <property type="entry name" value="O-ACETYLTRANSFERASE WECH"/>
    <property type="match status" value="1"/>
</dbReference>
<evidence type="ECO:0000256" key="3">
    <source>
        <dbReference type="ARBA" id="ARBA00022475"/>
    </source>
</evidence>
<feature type="transmembrane region" description="Helical" evidence="7">
    <location>
        <begin position="148"/>
        <end position="168"/>
    </location>
</feature>
<dbReference type="PATRIC" id="fig|1121290.3.peg.1500"/>
<dbReference type="Pfam" id="PF01757">
    <property type="entry name" value="Acyl_transf_3"/>
    <property type="match status" value="1"/>
</dbReference>
<evidence type="ECO:0000256" key="1">
    <source>
        <dbReference type="ARBA" id="ARBA00004651"/>
    </source>
</evidence>
<organism evidence="9 10">
    <name type="scientific">Clostridium acetireducens DSM 10703</name>
    <dbReference type="NCBI Taxonomy" id="1121290"/>
    <lineage>
        <taxon>Bacteria</taxon>
        <taxon>Bacillati</taxon>
        <taxon>Bacillota</taxon>
        <taxon>Clostridia</taxon>
        <taxon>Eubacteriales</taxon>
        <taxon>Clostridiaceae</taxon>
        <taxon>Clostridium</taxon>
    </lineage>
</organism>
<keyword evidence="3" id="KW-1003">Cell membrane</keyword>
<feature type="transmembrane region" description="Helical" evidence="7">
    <location>
        <begin position="123"/>
        <end position="141"/>
    </location>
</feature>
<protein>
    <submittedName>
        <fullName evidence="9">Inner membrane protein YiaH</fullName>
    </submittedName>
</protein>
<evidence type="ECO:0000256" key="6">
    <source>
        <dbReference type="ARBA" id="ARBA00023136"/>
    </source>
</evidence>
<feature type="transmembrane region" description="Helical" evidence="7">
    <location>
        <begin position="280"/>
        <end position="297"/>
    </location>
</feature>
<dbReference type="GO" id="GO:0009246">
    <property type="term" value="P:enterobacterial common antigen biosynthetic process"/>
    <property type="evidence" value="ECO:0007669"/>
    <property type="project" value="TreeGrafter"/>
</dbReference>
<dbReference type="AlphaFoldDB" id="A0A1E8EYQ2"/>
<dbReference type="PANTHER" id="PTHR40074:SF2">
    <property type="entry name" value="O-ACETYLTRANSFERASE WECH"/>
    <property type="match status" value="1"/>
</dbReference>
<comment type="similarity">
    <text evidence="2">Belongs to the acyltransferase 3 family.</text>
</comment>
<evidence type="ECO:0000313" key="9">
    <source>
        <dbReference type="EMBL" id="OFI05819.1"/>
    </source>
</evidence>
<keyword evidence="5 7" id="KW-1133">Transmembrane helix</keyword>
<proteinExistence type="inferred from homology"/>
<comment type="caution">
    <text evidence="9">The sequence shown here is derived from an EMBL/GenBank/DDBJ whole genome shotgun (WGS) entry which is preliminary data.</text>
</comment>
<feature type="domain" description="Acyltransferase 3" evidence="8">
    <location>
        <begin position="9"/>
        <end position="325"/>
    </location>
</feature>
<accession>A0A1E8EYQ2</accession>
<evidence type="ECO:0000256" key="5">
    <source>
        <dbReference type="ARBA" id="ARBA00022989"/>
    </source>
</evidence>
<keyword evidence="4 7" id="KW-0812">Transmembrane</keyword>
<reference evidence="9 10" key="1">
    <citation type="submission" date="2016-06" db="EMBL/GenBank/DDBJ databases">
        <title>Genome sequence of Clostridium acetireducens DSM 10703.</title>
        <authorList>
            <person name="Poehlein A."/>
            <person name="Fluechter S."/>
            <person name="Duerre P."/>
            <person name="Daniel R."/>
        </authorList>
    </citation>
    <scope>NUCLEOTIDE SEQUENCE [LARGE SCALE GENOMIC DNA]</scope>
    <source>
        <strain evidence="9 10">DSM 10703</strain>
    </source>
</reference>
<gene>
    <name evidence="9" type="primary">yiaH</name>
    <name evidence="9" type="ORF">CLOACE_15140</name>
</gene>
<evidence type="ECO:0000259" key="8">
    <source>
        <dbReference type="Pfam" id="PF01757"/>
    </source>
</evidence>
<feature type="transmembrane region" description="Helical" evidence="7">
    <location>
        <begin position="55"/>
        <end position="74"/>
    </location>
</feature>
<dbReference type="EMBL" id="LZFO01000021">
    <property type="protein sequence ID" value="OFI05819.1"/>
    <property type="molecule type" value="Genomic_DNA"/>
</dbReference>
<keyword evidence="10" id="KW-1185">Reference proteome</keyword>
<dbReference type="OrthoDB" id="65129at2"/>
<feature type="transmembrane region" description="Helical" evidence="7">
    <location>
        <begin position="303"/>
        <end position="325"/>
    </location>
</feature>
<keyword evidence="6 7" id="KW-0472">Membrane</keyword>
<evidence type="ECO:0000256" key="7">
    <source>
        <dbReference type="SAM" id="Phobius"/>
    </source>
</evidence>
<dbReference type="GO" id="GO:0005886">
    <property type="term" value="C:plasma membrane"/>
    <property type="evidence" value="ECO:0007669"/>
    <property type="project" value="UniProtKB-SubCell"/>
</dbReference>
<evidence type="ECO:0000256" key="4">
    <source>
        <dbReference type="ARBA" id="ARBA00022692"/>
    </source>
</evidence>
<feature type="transmembrane region" description="Helical" evidence="7">
    <location>
        <begin position="248"/>
        <end position="268"/>
    </location>
</feature>
<dbReference type="Proteomes" id="UP000175744">
    <property type="component" value="Unassembled WGS sequence"/>
</dbReference>
<sequence length="334" mass="40026">MIINNKRIIEMDMARGLATLAVIIIHTSSMALYNNGNVQSLNYTLCLVLNQLTRFSVPLFVLLSGMGLTLSYKYKSYFSFLKHRLLKIWPYYIFWCVLYILFITKDSFSAITIKYVFTGKIYYHFYFVFLITQFYIIYPFFKRFFESKVGFVLLLVFNAVILFSSFQYNFPNSTIHFWDKKNMLYWLFYFSFGCFLGKYFYKINFKKGKILYILLFIFSTYIILKESISLSMYVKDIDYYTKFLRPSVFLYSLCFTLFIFSINFNKVLKSFLKYISKVSFDIYLVHPFILHYILMFYKKHHYNAGTIYFCILAFLISLIASIIIAEIKKKVIKN</sequence>
<name>A0A1E8EYQ2_9CLOT</name>
<feature type="transmembrane region" description="Helical" evidence="7">
    <location>
        <begin position="86"/>
        <end position="103"/>
    </location>
</feature>
<dbReference type="STRING" id="1121290.CLAOCE_15140"/>
<comment type="subcellular location">
    <subcellularLocation>
        <location evidence="1">Cell membrane</location>
        <topology evidence="1">Multi-pass membrane protein</topology>
    </subcellularLocation>
</comment>
<feature type="transmembrane region" description="Helical" evidence="7">
    <location>
        <begin position="183"/>
        <end position="201"/>
    </location>
</feature>
<dbReference type="InterPro" id="IPR002656">
    <property type="entry name" value="Acyl_transf_3_dom"/>
</dbReference>
<dbReference type="GO" id="GO:0016413">
    <property type="term" value="F:O-acetyltransferase activity"/>
    <property type="evidence" value="ECO:0007669"/>
    <property type="project" value="TreeGrafter"/>
</dbReference>
<dbReference type="RefSeq" id="WP_084027583.1">
    <property type="nucleotide sequence ID" value="NZ_LZFO01000021.1"/>
</dbReference>
<evidence type="ECO:0000313" key="10">
    <source>
        <dbReference type="Proteomes" id="UP000175744"/>
    </source>
</evidence>
<feature type="transmembrane region" description="Helical" evidence="7">
    <location>
        <begin position="210"/>
        <end position="228"/>
    </location>
</feature>
<evidence type="ECO:0000256" key="2">
    <source>
        <dbReference type="ARBA" id="ARBA00007400"/>
    </source>
</evidence>